<dbReference type="InterPro" id="IPR001310">
    <property type="entry name" value="Histidine_triad_HIT"/>
</dbReference>
<dbReference type="AlphaFoldDB" id="A0A4U1IJX7"/>
<feature type="short sequence motif" description="Histidine triad motif" evidence="2 3">
    <location>
        <begin position="122"/>
        <end position="126"/>
    </location>
</feature>
<dbReference type="PANTHER" id="PTHR46648:SF1">
    <property type="entry name" value="ADENOSINE 5'-MONOPHOSPHORAMIDASE HNT1"/>
    <property type="match status" value="1"/>
</dbReference>
<dbReference type="Proteomes" id="UP000309215">
    <property type="component" value="Unassembled WGS sequence"/>
</dbReference>
<organism evidence="5 6">
    <name type="scientific">Polyangium fumosum</name>
    <dbReference type="NCBI Taxonomy" id="889272"/>
    <lineage>
        <taxon>Bacteria</taxon>
        <taxon>Pseudomonadati</taxon>
        <taxon>Myxococcota</taxon>
        <taxon>Polyangia</taxon>
        <taxon>Polyangiales</taxon>
        <taxon>Polyangiaceae</taxon>
        <taxon>Polyangium</taxon>
    </lineage>
</organism>
<dbReference type="PROSITE" id="PS51084">
    <property type="entry name" value="HIT_2"/>
    <property type="match status" value="1"/>
</dbReference>
<dbReference type="EMBL" id="SSMQ01000111">
    <property type="protein sequence ID" value="TKC94165.1"/>
    <property type="molecule type" value="Genomic_DNA"/>
</dbReference>
<dbReference type="InterPro" id="IPR036265">
    <property type="entry name" value="HIT-like_sf"/>
</dbReference>
<evidence type="ECO:0000313" key="5">
    <source>
        <dbReference type="EMBL" id="TKC94165.1"/>
    </source>
</evidence>
<dbReference type="InterPro" id="IPR011146">
    <property type="entry name" value="HIT-like"/>
</dbReference>
<dbReference type="Gene3D" id="3.30.428.10">
    <property type="entry name" value="HIT-like"/>
    <property type="match status" value="1"/>
</dbReference>
<dbReference type="RefSeq" id="WP_136936024.1">
    <property type="nucleotide sequence ID" value="NZ_SSMQ01000111.1"/>
</dbReference>
<dbReference type="PANTHER" id="PTHR46648">
    <property type="entry name" value="HIT FAMILY PROTEIN 1"/>
    <property type="match status" value="1"/>
</dbReference>
<accession>A0A4U1IJX7</accession>
<evidence type="ECO:0000256" key="2">
    <source>
        <dbReference type="PIRSR" id="PIRSR601310-3"/>
    </source>
</evidence>
<dbReference type="GO" id="GO:0003824">
    <property type="term" value="F:catalytic activity"/>
    <property type="evidence" value="ECO:0007669"/>
    <property type="project" value="InterPro"/>
</dbReference>
<comment type="caution">
    <text evidence="5">The sequence shown here is derived from an EMBL/GenBank/DDBJ whole genome shotgun (WGS) entry which is preliminary data.</text>
</comment>
<gene>
    <name evidence="5" type="ORF">E8A74_48575</name>
</gene>
<evidence type="ECO:0000256" key="1">
    <source>
        <dbReference type="PIRSR" id="PIRSR601310-1"/>
    </source>
</evidence>
<dbReference type="GO" id="GO:0009117">
    <property type="term" value="P:nucleotide metabolic process"/>
    <property type="evidence" value="ECO:0007669"/>
    <property type="project" value="TreeGrafter"/>
</dbReference>
<feature type="active site" description="Tele-AMP-histidine intermediate" evidence="1">
    <location>
        <position position="124"/>
    </location>
</feature>
<name>A0A4U1IJX7_9BACT</name>
<evidence type="ECO:0000256" key="3">
    <source>
        <dbReference type="PROSITE-ProRule" id="PRU00464"/>
    </source>
</evidence>
<reference evidence="5 6" key="1">
    <citation type="submission" date="2019-04" db="EMBL/GenBank/DDBJ databases">
        <authorList>
            <person name="Li Y."/>
            <person name="Wang J."/>
        </authorList>
    </citation>
    <scope>NUCLEOTIDE SEQUENCE [LARGE SCALE GENOMIC DNA]</scope>
    <source>
        <strain evidence="5 6">DSM 14668</strain>
    </source>
</reference>
<sequence>MPRIEKTEALARVEAERHRLPASFEGCVMCALARGFPADTERLAESPRALAVLDRFAARRGHVLVVLRRHVESIAALSWDEYAEVQKLAWEATRALERVLAPRRTFVAALGAATTRVNSFPHHHVHVIPIEAGDTQDRPAQVLTWELGVYVYEVGEAKALGEALRGSWPARE</sequence>
<proteinExistence type="predicted"/>
<feature type="domain" description="HIT" evidence="4">
    <location>
        <begin position="28"/>
        <end position="137"/>
    </location>
</feature>
<evidence type="ECO:0000313" key="6">
    <source>
        <dbReference type="Proteomes" id="UP000309215"/>
    </source>
</evidence>
<dbReference type="OrthoDB" id="5516546at2"/>
<evidence type="ECO:0000259" key="4">
    <source>
        <dbReference type="PROSITE" id="PS51084"/>
    </source>
</evidence>
<protein>
    <submittedName>
        <fullName evidence="5">HIT family protein</fullName>
    </submittedName>
</protein>
<keyword evidence="6" id="KW-1185">Reference proteome</keyword>
<dbReference type="SUPFAM" id="SSF54197">
    <property type="entry name" value="HIT-like"/>
    <property type="match status" value="1"/>
</dbReference>
<dbReference type="Pfam" id="PF01230">
    <property type="entry name" value="HIT"/>
    <property type="match status" value="1"/>
</dbReference>